<proteinExistence type="predicted"/>
<dbReference type="AlphaFoldDB" id="A0A8J1UQC1"/>
<dbReference type="EMBL" id="CAIIXF020000009">
    <property type="protein sequence ID" value="CAH1793833.1"/>
    <property type="molecule type" value="Genomic_DNA"/>
</dbReference>
<name>A0A8J1UQC1_OWEFU</name>
<gene>
    <name evidence="1" type="ORF">OFUS_LOCUS18634</name>
</gene>
<sequence length="100" mass="11313">MIQRSAIVAHQTAILRAYSNQPDNQNGHTQTLTISFILSNHTTIYYYSPKYSSCQMSIFFVFTKIFPGTYLKDSGNTGLLLASDMKLPCFKHLVLKTSSR</sequence>
<dbReference type="Proteomes" id="UP000749559">
    <property type="component" value="Unassembled WGS sequence"/>
</dbReference>
<accession>A0A8J1UQC1</accession>
<reference evidence="1" key="1">
    <citation type="submission" date="2022-03" db="EMBL/GenBank/DDBJ databases">
        <authorList>
            <person name="Martin C."/>
        </authorList>
    </citation>
    <scope>NUCLEOTIDE SEQUENCE</scope>
</reference>
<organism evidence="1 2">
    <name type="scientific">Owenia fusiformis</name>
    <name type="common">Polychaete worm</name>
    <dbReference type="NCBI Taxonomy" id="6347"/>
    <lineage>
        <taxon>Eukaryota</taxon>
        <taxon>Metazoa</taxon>
        <taxon>Spiralia</taxon>
        <taxon>Lophotrochozoa</taxon>
        <taxon>Annelida</taxon>
        <taxon>Polychaeta</taxon>
        <taxon>Sedentaria</taxon>
        <taxon>Canalipalpata</taxon>
        <taxon>Sabellida</taxon>
        <taxon>Oweniida</taxon>
        <taxon>Oweniidae</taxon>
        <taxon>Owenia</taxon>
    </lineage>
</organism>
<protein>
    <submittedName>
        <fullName evidence="1">Uncharacterized protein</fullName>
    </submittedName>
</protein>
<comment type="caution">
    <text evidence="1">The sequence shown here is derived from an EMBL/GenBank/DDBJ whole genome shotgun (WGS) entry which is preliminary data.</text>
</comment>
<evidence type="ECO:0000313" key="2">
    <source>
        <dbReference type="Proteomes" id="UP000749559"/>
    </source>
</evidence>
<evidence type="ECO:0000313" key="1">
    <source>
        <dbReference type="EMBL" id="CAH1793833.1"/>
    </source>
</evidence>
<keyword evidence="2" id="KW-1185">Reference proteome</keyword>